<dbReference type="KEGG" id="ria:C7V51_03070"/>
<evidence type="ECO:0000313" key="2">
    <source>
        <dbReference type="Proteomes" id="UP000283946"/>
    </source>
</evidence>
<protein>
    <submittedName>
        <fullName evidence="1">Uncharacterized protein</fullName>
    </submittedName>
</protein>
<accession>A0AAD2JG39</accession>
<dbReference type="AlphaFoldDB" id="A0AAD2JG39"/>
<dbReference type="RefSeq" id="WP_104354165.1">
    <property type="nucleotide sequence ID" value="NZ_CP028130.1"/>
</dbReference>
<gene>
    <name evidence="1" type="ORF">C7V51_03070</name>
</gene>
<dbReference type="EMBL" id="CP028130">
    <property type="protein sequence ID" value="AZZ54978.1"/>
    <property type="molecule type" value="Genomic_DNA"/>
</dbReference>
<proteinExistence type="predicted"/>
<dbReference type="Proteomes" id="UP000283946">
    <property type="component" value="Chromosome"/>
</dbReference>
<reference evidence="1 2" key="1">
    <citation type="submission" date="2018-03" db="EMBL/GenBank/DDBJ databases">
        <title>Bacteriophage NCPPB3778 and a type I-E CRISPR drive the evolution of the US Biological Select Agent, Rathayibacter toxicus.</title>
        <authorList>
            <person name="Davis E.W.II."/>
            <person name="Tabima J.F."/>
            <person name="Weisberg A.J."/>
            <person name="Dantas Lopes L."/>
            <person name="Wiseman M.S."/>
            <person name="Wiseman M.S."/>
            <person name="Pupko T."/>
            <person name="Belcher M.S."/>
            <person name="Sechler A.J."/>
            <person name="Tancos M.A."/>
            <person name="Schroeder B.K."/>
            <person name="Murray T.D."/>
            <person name="Luster D.G."/>
            <person name="Schneider W.L."/>
            <person name="Rogers E."/>
            <person name="Andreote F.D."/>
            <person name="Grunwald N.J."/>
            <person name="Putnam M.L."/>
            <person name="Chang J.H."/>
        </authorList>
    </citation>
    <scope>NUCLEOTIDE SEQUENCE [LARGE SCALE GENOMIC DNA]</scope>
    <source>
        <strain evidence="1 2">NCCPB 2253</strain>
    </source>
</reference>
<evidence type="ECO:0000313" key="1">
    <source>
        <dbReference type="EMBL" id="AZZ54978.1"/>
    </source>
</evidence>
<sequence length="282" mass="31422">MTSNLDNNRFNDLVAAVAGRGVGADRLPSITAAFEELSRTQTLHKWAMELASHRGIRDPHTREDIESIVTEKVFRALLHITSTDVDRVRDWSRHLHGQSKNAVRDYVASRALTAASGMSGVQRRATTVNIAHRDLLASLQREPSQAEIIAHANTYLYESRKNPQRQGALITEADFGAASTGALSLDMYSEWGLDLADETNQMEVQVEAAFAAQNLIRECRRLFPRDARLPEVARFWMHLHLTGERVSAIRVANATGASRKAARDLLQRLESVLDVMRSQDAA</sequence>
<name>A0AAD2JG39_9MICO</name>
<organism evidence="1 2">
    <name type="scientific">Rathayibacter iranicus</name>
    <dbReference type="NCBI Taxonomy" id="59737"/>
    <lineage>
        <taxon>Bacteria</taxon>
        <taxon>Bacillati</taxon>
        <taxon>Actinomycetota</taxon>
        <taxon>Actinomycetes</taxon>
        <taxon>Micrococcales</taxon>
        <taxon>Microbacteriaceae</taxon>
        <taxon>Rathayibacter</taxon>
    </lineage>
</organism>